<proteinExistence type="predicted"/>
<dbReference type="Gene3D" id="3.20.20.140">
    <property type="entry name" value="Metal-dependent hydrolases"/>
    <property type="match status" value="1"/>
</dbReference>
<protein>
    <submittedName>
        <fullName evidence="3">Amidohydrolase family protein</fullName>
    </submittedName>
</protein>
<keyword evidence="4" id="KW-1185">Reference proteome</keyword>
<dbReference type="InterPro" id="IPR051781">
    <property type="entry name" value="Metallo-dep_Hydrolase"/>
</dbReference>
<sequence>MKYFLSLLASLWMLPSLWASETIVLELYNDKGLMGKQITNVPNESSLNSTIELSWNNRRLTLQENYTLNPQGFPIGVTVEGISAFGAPVKEVFSVKDGIATWSSRADDGRESIKDDQFYIPVDGINNAALVRALLKAPFNQLDLFPSGKAQLTKVTTQVLKGADQQQTVHLYALSGLNLTPQFLWFDDKGYLFSLNAGFIRGIREGWGMETFEQLKQLSEKAEQEYFSDLSAELTTPLNQPLMIRNAKVVDFESNQVLSDTDVLIKGKKIAAIGKNLKAPNNVQEIDASGQTLIPGLWDMHGHLSKTDGFNYLAAGVTSVRDIGNSPSNMEDIEKLFRKSYLGTRIYKSGFIDKKSEYSAGNGITVETLEEAKEAVDWYADRGYIQIKTYSSMDPKWMKALAQHIHKRGLRLSGHIPAFMSAEQAVAAGFDEIQHVNMLFLNFLGGDKIDTRQRLRFTLIGEQAKDLDLDSKEVKDFIKMLADKGIEVDLTVSTFNSLLLTRDKQIDPEYAAIAEHLPPLFQRGLKTATMKIDSPEQDASYQAGAKALLTMTKKLYDAGVPIIPGTDAFTGFTLLRELELYAMAGIPTIEVLKIGSLNSAKVVGKDSSTGSITVGKDADLVLINGNPVNNISDLRKASLVIQGDRMFQPEKIYQAMGVKPFTPSVKLK</sequence>
<organism evidence="3 4">
    <name type="scientific">Pleionea litopenaei</name>
    <dbReference type="NCBI Taxonomy" id="3070815"/>
    <lineage>
        <taxon>Bacteria</taxon>
        <taxon>Pseudomonadati</taxon>
        <taxon>Pseudomonadota</taxon>
        <taxon>Gammaproteobacteria</taxon>
        <taxon>Oceanospirillales</taxon>
        <taxon>Pleioneaceae</taxon>
        <taxon>Pleionea</taxon>
    </lineage>
</organism>
<keyword evidence="1" id="KW-0732">Signal</keyword>
<dbReference type="GO" id="GO:0016810">
    <property type="term" value="F:hydrolase activity, acting on carbon-nitrogen (but not peptide) bonds"/>
    <property type="evidence" value="ECO:0007669"/>
    <property type="project" value="InterPro"/>
</dbReference>
<accession>A0AA51RWA9</accession>
<name>A0AA51RWA9_9GAMM</name>
<dbReference type="KEGG" id="plei:Q9312_08655"/>
<reference evidence="3 4" key="1">
    <citation type="submission" date="2023-08" db="EMBL/GenBank/DDBJ databases">
        <title>Pleionea litopenaei sp. nov., isolated from stomach of juvenile Litopenaeus vannamei.</title>
        <authorList>
            <person name="Rho A.M."/>
            <person name="Hwang C.Y."/>
        </authorList>
    </citation>
    <scope>NUCLEOTIDE SEQUENCE [LARGE SCALE GENOMIC DNA]</scope>
    <source>
        <strain evidence="3 4">HL-JVS1</strain>
    </source>
</reference>
<dbReference type="PANTHER" id="PTHR43135:SF3">
    <property type="entry name" value="ALPHA-D-RIBOSE 1-METHYLPHOSPHONATE 5-TRIPHOSPHATE DIPHOSPHATASE"/>
    <property type="match status" value="1"/>
</dbReference>
<evidence type="ECO:0000313" key="4">
    <source>
        <dbReference type="Proteomes" id="UP001239782"/>
    </source>
</evidence>
<dbReference type="Proteomes" id="UP001239782">
    <property type="component" value="Chromosome"/>
</dbReference>
<dbReference type="InterPro" id="IPR006680">
    <property type="entry name" value="Amidohydro-rel"/>
</dbReference>
<feature type="signal peptide" evidence="1">
    <location>
        <begin position="1"/>
        <end position="19"/>
    </location>
</feature>
<dbReference type="Gene3D" id="2.30.40.10">
    <property type="entry name" value="Urease, subunit C, domain 1"/>
    <property type="match status" value="1"/>
</dbReference>
<dbReference type="RefSeq" id="WP_309204197.1">
    <property type="nucleotide sequence ID" value="NZ_CP133548.1"/>
</dbReference>
<dbReference type="AlphaFoldDB" id="A0AA51RWA9"/>
<dbReference type="InterPro" id="IPR011059">
    <property type="entry name" value="Metal-dep_hydrolase_composite"/>
</dbReference>
<dbReference type="SUPFAM" id="SSF51338">
    <property type="entry name" value="Composite domain of metallo-dependent hydrolases"/>
    <property type="match status" value="1"/>
</dbReference>
<evidence type="ECO:0000259" key="2">
    <source>
        <dbReference type="Pfam" id="PF01979"/>
    </source>
</evidence>
<evidence type="ECO:0000313" key="3">
    <source>
        <dbReference type="EMBL" id="WMS88971.1"/>
    </source>
</evidence>
<dbReference type="InterPro" id="IPR032466">
    <property type="entry name" value="Metal_Hydrolase"/>
</dbReference>
<dbReference type="PANTHER" id="PTHR43135">
    <property type="entry name" value="ALPHA-D-RIBOSE 1-METHYLPHOSPHONATE 5-TRIPHOSPHATE DIPHOSPHATASE"/>
    <property type="match status" value="1"/>
</dbReference>
<dbReference type="EMBL" id="CP133548">
    <property type="protein sequence ID" value="WMS88971.1"/>
    <property type="molecule type" value="Genomic_DNA"/>
</dbReference>
<dbReference type="Pfam" id="PF01979">
    <property type="entry name" value="Amidohydro_1"/>
    <property type="match status" value="1"/>
</dbReference>
<dbReference type="SUPFAM" id="SSF51556">
    <property type="entry name" value="Metallo-dependent hydrolases"/>
    <property type="match status" value="1"/>
</dbReference>
<feature type="chain" id="PRO_5041459955" evidence="1">
    <location>
        <begin position="20"/>
        <end position="668"/>
    </location>
</feature>
<feature type="domain" description="Amidohydrolase-related" evidence="2">
    <location>
        <begin position="313"/>
        <end position="636"/>
    </location>
</feature>
<evidence type="ECO:0000256" key="1">
    <source>
        <dbReference type="SAM" id="SignalP"/>
    </source>
</evidence>
<gene>
    <name evidence="3" type="ORF">Q9312_08655</name>
</gene>